<reference evidence="14" key="1">
    <citation type="submission" date="2021-02" db="EMBL/GenBank/DDBJ databases">
        <authorList>
            <person name="Dougan E. K."/>
            <person name="Rhodes N."/>
            <person name="Thang M."/>
            <person name="Chan C."/>
        </authorList>
    </citation>
    <scope>NUCLEOTIDE SEQUENCE</scope>
</reference>
<dbReference type="Proteomes" id="UP000604046">
    <property type="component" value="Unassembled WGS sequence"/>
</dbReference>
<keyword evidence="15" id="KW-1185">Reference proteome</keyword>
<keyword evidence="2" id="KW-0813">Transport</keyword>
<dbReference type="GO" id="GO:0001508">
    <property type="term" value="P:action potential"/>
    <property type="evidence" value="ECO:0007669"/>
    <property type="project" value="TreeGrafter"/>
</dbReference>
<dbReference type="SUPFAM" id="SSF81324">
    <property type="entry name" value="Voltage-gated potassium channels"/>
    <property type="match status" value="1"/>
</dbReference>
<evidence type="ECO:0000313" key="14">
    <source>
        <dbReference type="EMBL" id="CAE7573866.1"/>
    </source>
</evidence>
<evidence type="ECO:0000256" key="3">
    <source>
        <dbReference type="ARBA" id="ARBA00022538"/>
    </source>
</evidence>
<feature type="domain" description="Ion transport" evidence="13">
    <location>
        <begin position="46"/>
        <end position="194"/>
    </location>
</feature>
<sequence length="367" mass="39527">MTLAEPPRSREGTVPKARLLRAFEAALIGVCVACFCVEGDSSRAGVLSVEDATNFIFCLEYLARAWANDFQVTWFIKGSSMIDLLSCLPIVEKAASLSPTSEMSLELTLLRSIRFLRIFRLLKSTAMIEDSSGRRRRSLGLSVLRILVSAVGTLSISAGLLWRVEGQNGINPAINSFGDACFYMLNVFTSQGAPFPVMSTQGRFVTAAAILIGLLSLPVQVSELLSLLRTMKAEDRTDPNDPSDPSDPSDRSDGATSKGLNGLDGIKGPCPSDSPTADSLSQGDGGFLSISVRDFCSEAGISSASLEPGFLDVEVGDFFTVLEDASTAPHIAPPAVRLKLLAALVRRKRQFSLPDQFKRRRRGVEGQ</sequence>
<protein>
    <submittedName>
        <fullName evidence="14">RYR1 protein</fullName>
    </submittedName>
</protein>
<evidence type="ECO:0000313" key="15">
    <source>
        <dbReference type="Proteomes" id="UP000604046"/>
    </source>
</evidence>
<keyword evidence="7 12" id="KW-1133">Transmembrane helix</keyword>
<accession>A0A812UGI0</accession>
<evidence type="ECO:0000256" key="2">
    <source>
        <dbReference type="ARBA" id="ARBA00022448"/>
    </source>
</evidence>
<dbReference type="InterPro" id="IPR028325">
    <property type="entry name" value="VG_K_chnl"/>
</dbReference>
<gene>
    <name evidence="14" type="primary">RYR1</name>
    <name evidence="14" type="ORF">SNAT2548_LOCUS32732</name>
</gene>
<evidence type="ECO:0000259" key="13">
    <source>
        <dbReference type="Pfam" id="PF00520"/>
    </source>
</evidence>
<keyword evidence="6" id="KW-0630">Potassium</keyword>
<dbReference type="PRINTS" id="PR00169">
    <property type="entry name" value="KCHANNEL"/>
</dbReference>
<evidence type="ECO:0000256" key="7">
    <source>
        <dbReference type="ARBA" id="ARBA00022989"/>
    </source>
</evidence>
<comment type="caution">
    <text evidence="14">The sequence shown here is derived from an EMBL/GenBank/DDBJ whole genome shotgun (WGS) entry which is preliminary data.</text>
</comment>
<dbReference type="PANTHER" id="PTHR11537:SF254">
    <property type="entry name" value="POTASSIUM VOLTAGE-GATED CHANNEL PROTEIN SHAB"/>
    <property type="match status" value="1"/>
</dbReference>
<evidence type="ECO:0000256" key="1">
    <source>
        <dbReference type="ARBA" id="ARBA00004141"/>
    </source>
</evidence>
<dbReference type="Pfam" id="PF00520">
    <property type="entry name" value="Ion_trans"/>
    <property type="match status" value="1"/>
</dbReference>
<feature type="transmembrane region" description="Helical" evidence="12">
    <location>
        <begin position="143"/>
        <end position="162"/>
    </location>
</feature>
<name>A0A812UGI0_9DINO</name>
<keyword evidence="10" id="KW-0407">Ion channel</keyword>
<feature type="transmembrane region" description="Helical" evidence="12">
    <location>
        <begin position="204"/>
        <end position="228"/>
    </location>
</feature>
<dbReference type="Gene3D" id="1.10.287.70">
    <property type="match status" value="1"/>
</dbReference>
<dbReference type="InterPro" id="IPR005821">
    <property type="entry name" value="Ion_trans_dom"/>
</dbReference>
<dbReference type="GO" id="GO:0005249">
    <property type="term" value="F:voltage-gated potassium channel activity"/>
    <property type="evidence" value="ECO:0007669"/>
    <property type="project" value="InterPro"/>
</dbReference>
<keyword evidence="5" id="KW-0631">Potassium channel</keyword>
<evidence type="ECO:0000256" key="4">
    <source>
        <dbReference type="ARBA" id="ARBA00022692"/>
    </source>
</evidence>
<organism evidence="14 15">
    <name type="scientific">Symbiodinium natans</name>
    <dbReference type="NCBI Taxonomy" id="878477"/>
    <lineage>
        <taxon>Eukaryota</taxon>
        <taxon>Sar</taxon>
        <taxon>Alveolata</taxon>
        <taxon>Dinophyceae</taxon>
        <taxon>Suessiales</taxon>
        <taxon>Symbiodiniaceae</taxon>
        <taxon>Symbiodinium</taxon>
    </lineage>
</organism>
<evidence type="ECO:0000256" key="12">
    <source>
        <dbReference type="SAM" id="Phobius"/>
    </source>
</evidence>
<dbReference type="EMBL" id="CAJNDS010002723">
    <property type="protein sequence ID" value="CAE7573866.1"/>
    <property type="molecule type" value="Genomic_DNA"/>
</dbReference>
<keyword evidence="9 12" id="KW-0472">Membrane</keyword>
<dbReference type="OrthoDB" id="432820at2759"/>
<comment type="subcellular location">
    <subcellularLocation>
        <location evidence="1">Membrane</location>
        <topology evidence="1">Multi-pass membrane protein</topology>
    </subcellularLocation>
</comment>
<dbReference type="GO" id="GO:0008076">
    <property type="term" value="C:voltage-gated potassium channel complex"/>
    <property type="evidence" value="ECO:0007669"/>
    <property type="project" value="InterPro"/>
</dbReference>
<dbReference type="PANTHER" id="PTHR11537">
    <property type="entry name" value="VOLTAGE-GATED POTASSIUM CHANNEL"/>
    <property type="match status" value="1"/>
</dbReference>
<evidence type="ECO:0000256" key="10">
    <source>
        <dbReference type="ARBA" id="ARBA00023303"/>
    </source>
</evidence>
<proteinExistence type="predicted"/>
<keyword evidence="3" id="KW-0633">Potassium transport</keyword>
<evidence type="ECO:0000256" key="9">
    <source>
        <dbReference type="ARBA" id="ARBA00023136"/>
    </source>
</evidence>
<keyword evidence="4 12" id="KW-0812">Transmembrane</keyword>
<dbReference type="AlphaFoldDB" id="A0A812UGI0"/>
<feature type="region of interest" description="Disordered" evidence="11">
    <location>
        <begin position="233"/>
        <end position="281"/>
    </location>
</feature>
<evidence type="ECO:0000256" key="6">
    <source>
        <dbReference type="ARBA" id="ARBA00022958"/>
    </source>
</evidence>
<evidence type="ECO:0000256" key="8">
    <source>
        <dbReference type="ARBA" id="ARBA00023065"/>
    </source>
</evidence>
<evidence type="ECO:0000256" key="11">
    <source>
        <dbReference type="SAM" id="MobiDB-lite"/>
    </source>
</evidence>
<keyword evidence="8" id="KW-0406">Ion transport</keyword>
<evidence type="ECO:0000256" key="5">
    <source>
        <dbReference type="ARBA" id="ARBA00022826"/>
    </source>
</evidence>